<evidence type="ECO:0000256" key="5">
    <source>
        <dbReference type="ARBA" id="ARBA00022691"/>
    </source>
</evidence>
<comment type="function">
    <text evidence="11">Siroheme synthase involved in methionine biosynthesis.</text>
</comment>
<dbReference type="FunFam" id="3.30.950.10:FF:000005">
    <property type="entry name" value="Uroporphyrin-III c-methyltransferase, putative"/>
    <property type="match status" value="1"/>
</dbReference>
<evidence type="ECO:0000256" key="11">
    <source>
        <dbReference type="ARBA" id="ARBA00055636"/>
    </source>
</evidence>
<evidence type="ECO:0000256" key="12">
    <source>
        <dbReference type="SAM" id="MobiDB-lite"/>
    </source>
</evidence>
<evidence type="ECO:0000313" key="15">
    <source>
        <dbReference type="EMBL" id="PRT57017.1"/>
    </source>
</evidence>
<keyword evidence="16" id="KW-1185">Reference proteome</keyword>
<dbReference type="PANTHER" id="PTHR45790">
    <property type="entry name" value="SIROHEME SYNTHASE-RELATED"/>
    <property type="match status" value="1"/>
</dbReference>
<keyword evidence="3" id="KW-0028">Amino-acid biosynthesis</keyword>
<evidence type="ECO:0000256" key="4">
    <source>
        <dbReference type="ARBA" id="ARBA00022679"/>
    </source>
</evidence>
<dbReference type="STRING" id="45607.A0A2T0FPX7"/>
<evidence type="ECO:0000256" key="10">
    <source>
        <dbReference type="ARBA" id="ARBA00052360"/>
    </source>
</evidence>
<comment type="caution">
    <text evidence="15">The sequence shown here is derived from an EMBL/GenBank/DDBJ whole genome shotgun (WGS) entry which is preliminary data.</text>
</comment>
<dbReference type="CDD" id="cd11642">
    <property type="entry name" value="SUMT"/>
    <property type="match status" value="1"/>
</dbReference>
<dbReference type="InterPro" id="IPR035996">
    <property type="entry name" value="4pyrrol_Methylase_sf"/>
</dbReference>
<dbReference type="PANTHER" id="PTHR45790:SF6">
    <property type="entry name" value="UROPORPHYRINOGEN-III C-METHYLTRANSFERASE"/>
    <property type="match status" value="1"/>
</dbReference>
<evidence type="ECO:0000259" key="13">
    <source>
        <dbReference type="Pfam" id="PF00590"/>
    </source>
</evidence>
<dbReference type="InterPro" id="IPR050161">
    <property type="entry name" value="Siro_Cobalamin_biosynth"/>
</dbReference>
<protein>
    <submittedName>
        <fullName evidence="15">Uroporphyrinogen-III C-methyltransferase</fullName>
    </submittedName>
</protein>
<dbReference type="InterPro" id="IPR000878">
    <property type="entry name" value="4pyrrol_Mease"/>
</dbReference>
<dbReference type="Gene3D" id="3.40.50.720">
    <property type="entry name" value="NAD(P)-binding Rossmann-like Domain"/>
    <property type="match status" value="1"/>
</dbReference>
<dbReference type="FunFam" id="3.40.1010.10:FF:000006">
    <property type="entry name" value="Siroheme synthase, putative"/>
    <property type="match status" value="1"/>
</dbReference>
<comment type="catalytic activity">
    <reaction evidence="10">
        <text>uroporphyrinogen III + 2 S-adenosyl-L-methionine = precorrin-2 + 2 S-adenosyl-L-homocysteine + H(+)</text>
        <dbReference type="Rhea" id="RHEA:32459"/>
        <dbReference type="ChEBI" id="CHEBI:15378"/>
        <dbReference type="ChEBI" id="CHEBI:57308"/>
        <dbReference type="ChEBI" id="CHEBI:57856"/>
        <dbReference type="ChEBI" id="CHEBI:58827"/>
        <dbReference type="ChEBI" id="CHEBI:59789"/>
        <dbReference type="EC" id="2.1.1.107"/>
    </reaction>
</comment>
<dbReference type="Pfam" id="PF14824">
    <property type="entry name" value="Sirohm_synth_M"/>
    <property type="match status" value="1"/>
</dbReference>
<dbReference type="Gene3D" id="3.30.950.10">
    <property type="entry name" value="Methyltransferase, Cobalt-precorrin-4 Transmethylase, Domain 2"/>
    <property type="match status" value="1"/>
</dbReference>
<dbReference type="InterPro" id="IPR028281">
    <property type="entry name" value="Sirohaem_synthase_central"/>
</dbReference>
<evidence type="ECO:0000256" key="3">
    <source>
        <dbReference type="ARBA" id="ARBA00022605"/>
    </source>
</evidence>
<dbReference type="SUPFAM" id="SSF53790">
    <property type="entry name" value="Tetrapyrrole methylase"/>
    <property type="match status" value="1"/>
</dbReference>
<evidence type="ECO:0000256" key="6">
    <source>
        <dbReference type="ARBA" id="ARBA00023002"/>
    </source>
</evidence>
<keyword evidence="4 15" id="KW-0808">Transferase</keyword>
<dbReference type="InterPro" id="IPR014776">
    <property type="entry name" value="4pyrrole_Mease_sub2"/>
</dbReference>
<dbReference type="GeneID" id="36518385"/>
<dbReference type="Pfam" id="PF13241">
    <property type="entry name" value="NAD_binding_7"/>
    <property type="match status" value="1"/>
</dbReference>
<dbReference type="Proteomes" id="UP000238350">
    <property type="component" value="Unassembled WGS sequence"/>
</dbReference>
<proteinExistence type="inferred from homology"/>
<dbReference type="NCBIfam" id="TIGR01469">
    <property type="entry name" value="cobA_cysG_Cterm"/>
    <property type="match status" value="1"/>
</dbReference>
<dbReference type="GO" id="GO:0016491">
    <property type="term" value="F:oxidoreductase activity"/>
    <property type="evidence" value="ECO:0007669"/>
    <property type="project" value="UniProtKB-KW"/>
</dbReference>
<evidence type="ECO:0000256" key="1">
    <source>
        <dbReference type="ARBA" id="ARBA00005879"/>
    </source>
</evidence>
<feature type="region of interest" description="Disordered" evidence="12">
    <location>
        <begin position="253"/>
        <end position="273"/>
    </location>
</feature>
<evidence type="ECO:0000259" key="14">
    <source>
        <dbReference type="Pfam" id="PF14824"/>
    </source>
</evidence>
<dbReference type="Pfam" id="PF00590">
    <property type="entry name" value="TP_methylase"/>
    <property type="match status" value="1"/>
</dbReference>
<sequence length="512" mass="55383">MVVSPYSQSSNRSAFKYGSQENFTDSNQSLGVWGTMGLLTLQNIDNQVFLVVGSSPLAQRRGTAIEGAGAVPVFLPTAGLDDLTSRGRTDVDKVVDGVFVVDTEQNGIKSTIELVNHCKRLRIPINVAEHPHLCTFSLPSTFRDGNFQLAVSTGGKGCRLANRLKRAALSALPQHPGAICDNIGDLRQQLVDNGADAKSDTGSHDDDAEQTIELNAFTKATDPQHRLRWLDQMVEYYPLRSLETLTLADLEDISGKQPSPSPSETKKGKISLVGAGPGSSDLLTTEALREITSADYVLADKLVPEEVLALVPRRTPVFIARKFPGNAERAQQELLEKGLGAVEQGQHVVRLKQGDPYIYGRGAEEYLFFQEHGYTPKVVAGVTSALAAPLLANIPATHRGAADQILICTGTGRNGAQLEPPEYVPTRTVVFLMALHRIESMVEILVSAGWDPDVPCASIERASCPDQRVVRTTLRHIADALNAVGSRPPGLLVVGQVCHVLFKGSEKWTVEE</sequence>
<dbReference type="InterPro" id="IPR006366">
    <property type="entry name" value="CobA/CysG_C"/>
</dbReference>
<gene>
    <name evidence="15" type="ORF">B9G98_04637</name>
</gene>
<dbReference type="AlphaFoldDB" id="A0A2T0FPX7"/>
<dbReference type="GO" id="GO:0004851">
    <property type="term" value="F:uroporphyrin-III C-methyltransferase activity"/>
    <property type="evidence" value="ECO:0007669"/>
    <property type="project" value="UniProtKB-EC"/>
</dbReference>
<keyword evidence="2 15" id="KW-0489">Methyltransferase</keyword>
<organism evidence="15 16">
    <name type="scientific">Wickerhamiella sorbophila</name>
    <dbReference type="NCBI Taxonomy" id="45607"/>
    <lineage>
        <taxon>Eukaryota</taxon>
        <taxon>Fungi</taxon>
        <taxon>Dikarya</taxon>
        <taxon>Ascomycota</taxon>
        <taxon>Saccharomycotina</taxon>
        <taxon>Dipodascomycetes</taxon>
        <taxon>Dipodascales</taxon>
        <taxon>Trichomonascaceae</taxon>
        <taxon>Wickerhamiella</taxon>
    </lineage>
</organism>
<evidence type="ECO:0000256" key="9">
    <source>
        <dbReference type="ARBA" id="ARBA00023244"/>
    </source>
</evidence>
<dbReference type="GO" id="GO:0019354">
    <property type="term" value="P:siroheme biosynthetic process"/>
    <property type="evidence" value="ECO:0007669"/>
    <property type="project" value="InterPro"/>
</dbReference>
<keyword evidence="8" id="KW-0486">Methionine biosynthesis</keyword>
<dbReference type="RefSeq" id="XP_024666962.1">
    <property type="nucleotide sequence ID" value="XM_024811194.1"/>
</dbReference>
<name>A0A2T0FPX7_9ASCO</name>
<accession>A0A2T0FPX7</accession>
<evidence type="ECO:0000256" key="8">
    <source>
        <dbReference type="ARBA" id="ARBA00023167"/>
    </source>
</evidence>
<keyword evidence="7" id="KW-0520">NAD</keyword>
<dbReference type="InterPro" id="IPR012066">
    <property type="entry name" value="Met1_fungi"/>
</dbReference>
<dbReference type="Gene3D" id="3.40.1010.10">
    <property type="entry name" value="Cobalt-precorrin-4 Transmethylase, Domain 1"/>
    <property type="match status" value="1"/>
</dbReference>
<dbReference type="PIRSF" id="PIRSF036555">
    <property type="entry name" value="SUMT_yeast"/>
    <property type="match status" value="1"/>
</dbReference>
<dbReference type="GO" id="GO:0009086">
    <property type="term" value="P:methionine biosynthetic process"/>
    <property type="evidence" value="ECO:0007669"/>
    <property type="project" value="UniProtKB-KW"/>
</dbReference>
<dbReference type="InterPro" id="IPR014777">
    <property type="entry name" value="4pyrrole_Mease_sub1"/>
</dbReference>
<keyword evidence="9" id="KW-0627">Porphyrin biosynthesis</keyword>
<dbReference type="GO" id="GO:0000103">
    <property type="term" value="P:sulfate assimilation"/>
    <property type="evidence" value="ECO:0007669"/>
    <property type="project" value="InterPro"/>
</dbReference>
<dbReference type="GO" id="GO:0032259">
    <property type="term" value="P:methylation"/>
    <property type="evidence" value="ECO:0007669"/>
    <property type="project" value="UniProtKB-KW"/>
</dbReference>
<evidence type="ECO:0000256" key="2">
    <source>
        <dbReference type="ARBA" id="ARBA00022603"/>
    </source>
</evidence>
<dbReference type="SUPFAM" id="SSF75615">
    <property type="entry name" value="Siroheme synthase middle domains-like"/>
    <property type="match status" value="1"/>
</dbReference>
<dbReference type="OrthoDB" id="508204at2759"/>
<feature type="domain" description="Tetrapyrrole methylase" evidence="13">
    <location>
        <begin position="269"/>
        <end position="477"/>
    </location>
</feature>
<reference evidence="15 16" key="1">
    <citation type="submission" date="2017-04" db="EMBL/GenBank/DDBJ databases">
        <title>Genome sequencing of [Candida] sorbophila.</title>
        <authorList>
            <person name="Ahn J.O."/>
        </authorList>
    </citation>
    <scope>NUCLEOTIDE SEQUENCE [LARGE SCALE GENOMIC DNA]</scope>
    <source>
        <strain evidence="15 16">DS02</strain>
    </source>
</reference>
<feature type="domain" description="Siroheme synthase central" evidence="14">
    <location>
        <begin position="144"/>
        <end position="166"/>
    </location>
</feature>
<comment type="similarity">
    <text evidence="1">Belongs to the precorrin methyltransferase family.</text>
</comment>
<evidence type="ECO:0000313" key="16">
    <source>
        <dbReference type="Proteomes" id="UP000238350"/>
    </source>
</evidence>
<evidence type="ECO:0000256" key="7">
    <source>
        <dbReference type="ARBA" id="ARBA00023027"/>
    </source>
</evidence>
<keyword evidence="5" id="KW-0949">S-adenosyl-L-methionine</keyword>
<keyword evidence="6" id="KW-0560">Oxidoreductase</keyword>
<dbReference type="EMBL" id="NDIQ01000022">
    <property type="protein sequence ID" value="PRT57017.1"/>
    <property type="molecule type" value="Genomic_DNA"/>
</dbReference>